<accession>A0A9N9VQV0</accession>
<dbReference type="EMBL" id="CABFNQ020000730">
    <property type="protein sequence ID" value="CAH0027754.1"/>
    <property type="molecule type" value="Genomic_DNA"/>
</dbReference>
<protein>
    <recommendedName>
        <fullName evidence="6">C2H2-type domain-containing protein</fullName>
    </recommendedName>
</protein>
<dbReference type="SUPFAM" id="SSF57667">
    <property type="entry name" value="beta-beta-alpha zinc fingers"/>
    <property type="match status" value="2"/>
</dbReference>
<proteinExistence type="predicted"/>
<dbReference type="Gene3D" id="3.30.160.60">
    <property type="entry name" value="Classic Zinc Finger"/>
    <property type="match status" value="1"/>
</dbReference>
<evidence type="ECO:0000256" key="5">
    <source>
        <dbReference type="PROSITE-ProRule" id="PRU00042"/>
    </source>
</evidence>
<gene>
    <name evidence="7" type="ORF">CRHIZ90672A_00001721</name>
</gene>
<evidence type="ECO:0000256" key="3">
    <source>
        <dbReference type="ARBA" id="ARBA00022771"/>
    </source>
</evidence>
<comment type="caution">
    <text evidence="7">The sequence shown here is derived from an EMBL/GenBank/DDBJ whole genome shotgun (WGS) entry which is preliminary data.</text>
</comment>
<dbReference type="Pfam" id="PF12874">
    <property type="entry name" value="zf-met"/>
    <property type="match status" value="2"/>
</dbReference>
<name>A0A9N9VQV0_9HYPO</name>
<feature type="domain" description="C2H2-type" evidence="6">
    <location>
        <begin position="202"/>
        <end position="226"/>
    </location>
</feature>
<keyword evidence="1" id="KW-0479">Metal-binding</keyword>
<organism evidence="7 8">
    <name type="scientific">Clonostachys rhizophaga</name>
    <dbReference type="NCBI Taxonomy" id="160324"/>
    <lineage>
        <taxon>Eukaryota</taxon>
        <taxon>Fungi</taxon>
        <taxon>Dikarya</taxon>
        <taxon>Ascomycota</taxon>
        <taxon>Pezizomycotina</taxon>
        <taxon>Sordariomycetes</taxon>
        <taxon>Hypocreomycetidae</taxon>
        <taxon>Hypocreales</taxon>
        <taxon>Bionectriaceae</taxon>
        <taxon>Clonostachys</taxon>
    </lineage>
</organism>
<feature type="domain" description="C2H2-type" evidence="6">
    <location>
        <begin position="99"/>
        <end position="128"/>
    </location>
</feature>
<evidence type="ECO:0000256" key="1">
    <source>
        <dbReference type="ARBA" id="ARBA00022723"/>
    </source>
</evidence>
<keyword evidence="8" id="KW-1185">Reference proteome</keyword>
<evidence type="ECO:0000313" key="8">
    <source>
        <dbReference type="Proteomes" id="UP000696573"/>
    </source>
</evidence>
<dbReference type="SMART" id="SM00355">
    <property type="entry name" value="ZnF_C2H2"/>
    <property type="match status" value="5"/>
</dbReference>
<dbReference type="PROSITE" id="PS50157">
    <property type="entry name" value="ZINC_FINGER_C2H2_2"/>
    <property type="match status" value="2"/>
</dbReference>
<feature type="non-terminal residue" evidence="7">
    <location>
        <position position="1"/>
    </location>
</feature>
<dbReference type="PROSITE" id="PS00028">
    <property type="entry name" value="ZINC_FINGER_C2H2_1"/>
    <property type="match status" value="3"/>
</dbReference>
<dbReference type="InterPro" id="IPR013087">
    <property type="entry name" value="Znf_C2H2_type"/>
</dbReference>
<reference evidence="7" key="1">
    <citation type="submission" date="2021-10" db="EMBL/GenBank/DDBJ databases">
        <authorList>
            <person name="Piombo E."/>
        </authorList>
    </citation>
    <scope>NUCLEOTIDE SEQUENCE</scope>
</reference>
<keyword evidence="2" id="KW-0677">Repeat</keyword>
<dbReference type="PANTHER" id="PTHR24379:SF117">
    <property type="entry name" value="ZINC FINGER PROTEIN WECKLE"/>
    <property type="match status" value="1"/>
</dbReference>
<dbReference type="Proteomes" id="UP000696573">
    <property type="component" value="Unassembled WGS sequence"/>
</dbReference>
<keyword evidence="4" id="KW-0862">Zinc</keyword>
<dbReference type="OrthoDB" id="6077919at2759"/>
<sequence>TIGYLGSLFRAVMAFECGSCDRLFWAGWKARDQHCSAKGHRHPDFECDTCHFIFDNEQTRRRHMDISRHWNDAAVPCNACNSFLPTEQEAKQHEANVHIRCRACDRDFMNRNNLVQHLNSSIHRQTNVTCPFCKSQHGTATGLVHHLERGSCPRAPLDRDSLYRAVRQYDPNGVVSKKLLEWTGSSSYSANERAWNPYAEAFECYLCHRLFNTLNGLNQHLNSPVHQQALYHCPNPSCRRDFTTLAATINHLESESCGFMKFRAVQTNVERIVNPNRMLQF</sequence>
<evidence type="ECO:0000259" key="6">
    <source>
        <dbReference type="PROSITE" id="PS50157"/>
    </source>
</evidence>
<dbReference type="InterPro" id="IPR036236">
    <property type="entry name" value="Znf_C2H2_sf"/>
</dbReference>
<keyword evidence="3 5" id="KW-0863">Zinc-finger</keyword>
<dbReference type="AlphaFoldDB" id="A0A9N9VQV0"/>
<dbReference type="GO" id="GO:0008270">
    <property type="term" value="F:zinc ion binding"/>
    <property type="evidence" value="ECO:0007669"/>
    <property type="project" value="UniProtKB-KW"/>
</dbReference>
<evidence type="ECO:0000256" key="2">
    <source>
        <dbReference type="ARBA" id="ARBA00022737"/>
    </source>
</evidence>
<evidence type="ECO:0000313" key="7">
    <source>
        <dbReference type="EMBL" id="CAH0027754.1"/>
    </source>
</evidence>
<evidence type="ECO:0000256" key="4">
    <source>
        <dbReference type="ARBA" id="ARBA00022833"/>
    </source>
</evidence>
<dbReference type="PANTHER" id="PTHR24379">
    <property type="entry name" value="KRAB AND ZINC FINGER DOMAIN-CONTAINING"/>
    <property type="match status" value="1"/>
</dbReference>